<organism evidence="4 5">
    <name type="scientific">Falsiporphyromonas endometrii</name>
    <dbReference type="NCBI Taxonomy" id="1387297"/>
    <lineage>
        <taxon>Bacteria</taxon>
        <taxon>Pseudomonadati</taxon>
        <taxon>Bacteroidota</taxon>
        <taxon>Bacteroidia</taxon>
        <taxon>Bacteroidales</taxon>
        <taxon>Porphyromonadaceae</taxon>
        <taxon>Falsiporphyromonas</taxon>
    </lineage>
</organism>
<dbReference type="InterPro" id="IPR010231">
    <property type="entry name" value="SUF_FeS_clus_asmbl_SufB"/>
</dbReference>
<accession>A0ABV9K632</accession>
<dbReference type="InterPro" id="IPR055346">
    <property type="entry name" value="Fe-S_cluster_assembly_SufBD"/>
</dbReference>
<sequence length="486" mass="54248">MQENKDIKQDQDIIDEVTGSEYKYGFTTDIDTETIPHGLNEDVVRLISKKKNEPEWLLEFRLKAFRKWESMKMPNWALLNIPPIDYQDIIYYAAPRQKAKKGPQEIDPELMKTFDKLGIPLHERAALSGMAVDAVMDSVSVKTTFRERLAELGIIFCSFSEAVQTHPELVKKYLGKVVPYNDNYFAALNSAVFSDGSFVYIPKGVRCPMELSTYFRINAAQTGQFERTLIVADEGAYVSYLEGCTAPMRDENQLHAAIVEIFVEAEAEVKYSTVQNWYPGDKDGNGGIYNFVTKRGICKGFRSKLSWTQVETGSAITWKYPSCVLKGDESVGEFYSVAVTNNYQQADTGTKMLHIGKNTKSRIVSKGISAGKSQNSYRGLVQVAPNAENARNHSQCDSLLIGDKCGAHTFPYAQVNNPSAIIEHEATTSKISEDQLMYCNQRGIDQENAVALIVGGYAKEVMQKLPMEFAIEAQKLLSVSLEGSVG</sequence>
<evidence type="ECO:0000313" key="5">
    <source>
        <dbReference type="Proteomes" id="UP001596020"/>
    </source>
</evidence>
<dbReference type="InterPro" id="IPR037284">
    <property type="entry name" value="SUF_FeS_clus_asmbl_SufBD_sf"/>
</dbReference>
<name>A0ABV9K632_9PORP</name>
<reference evidence="5" key="1">
    <citation type="journal article" date="2019" name="Int. J. Syst. Evol. Microbiol.">
        <title>The Global Catalogue of Microorganisms (GCM) 10K type strain sequencing project: providing services to taxonomists for standard genome sequencing and annotation.</title>
        <authorList>
            <consortium name="The Broad Institute Genomics Platform"/>
            <consortium name="The Broad Institute Genome Sequencing Center for Infectious Disease"/>
            <person name="Wu L."/>
            <person name="Ma J."/>
        </authorList>
    </citation>
    <scope>NUCLEOTIDE SEQUENCE [LARGE SCALE GENOMIC DNA]</scope>
    <source>
        <strain evidence="5">CGMCC 4.7357</strain>
    </source>
</reference>
<feature type="domain" description="SUF system FeS cluster assembly SufBD core" evidence="2">
    <location>
        <begin position="215"/>
        <end position="456"/>
    </location>
</feature>
<gene>
    <name evidence="4" type="primary">sufB</name>
    <name evidence="4" type="ORF">ACFO3G_02950</name>
</gene>
<dbReference type="NCBIfam" id="TIGR01980">
    <property type="entry name" value="sufB"/>
    <property type="match status" value="1"/>
</dbReference>
<proteinExistence type="inferred from homology"/>
<dbReference type="InterPro" id="IPR000825">
    <property type="entry name" value="SUF_FeS_clus_asmbl_SufBD_core"/>
</dbReference>
<dbReference type="RefSeq" id="WP_380077844.1">
    <property type="nucleotide sequence ID" value="NZ_JBHSGO010000048.1"/>
</dbReference>
<evidence type="ECO:0000259" key="3">
    <source>
        <dbReference type="Pfam" id="PF19295"/>
    </source>
</evidence>
<dbReference type="NCBIfam" id="NF008773">
    <property type="entry name" value="PRK11814.1"/>
    <property type="match status" value="1"/>
</dbReference>
<feature type="domain" description="SUF system FeS cluster assembly SufBD N-terminal" evidence="3">
    <location>
        <begin position="134"/>
        <end position="207"/>
    </location>
</feature>
<dbReference type="Pfam" id="PF19295">
    <property type="entry name" value="SufBD_N"/>
    <property type="match status" value="1"/>
</dbReference>
<protein>
    <submittedName>
        <fullName evidence="4">Fe-S cluster assembly protein SufB</fullName>
    </submittedName>
</protein>
<dbReference type="Pfam" id="PF01458">
    <property type="entry name" value="SUFBD_core"/>
    <property type="match status" value="1"/>
</dbReference>
<dbReference type="Proteomes" id="UP001596020">
    <property type="component" value="Unassembled WGS sequence"/>
</dbReference>
<dbReference type="InterPro" id="IPR045595">
    <property type="entry name" value="SufBD_N"/>
</dbReference>
<comment type="similarity">
    <text evidence="1">Belongs to the iron-sulfur cluster assembly SufBD family.</text>
</comment>
<keyword evidence="5" id="KW-1185">Reference proteome</keyword>
<evidence type="ECO:0000313" key="4">
    <source>
        <dbReference type="EMBL" id="MFC4665577.1"/>
    </source>
</evidence>
<evidence type="ECO:0000256" key="1">
    <source>
        <dbReference type="ARBA" id="ARBA00043967"/>
    </source>
</evidence>
<dbReference type="SUPFAM" id="SSF101960">
    <property type="entry name" value="Stabilizer of iron transporter SufD"/>
    <property type="match status" value="1"/>
</dbReference>
<evidence type="ECO:0000259" key="2">
    <source>
        <dbReference type="Pfam" id="PF01458"/>
    </source>
</evidence>
<comment type="caution">
    <text evidence="4">The sequence shown here is derived from an EMBL/GenBank/DDBJ whole genome shotgun (WGS) entry which is preliminary data.</text>
</comment>
<dbReference type="EMBL" id="JBHSGO010000048">
    <property type="protein sequence ID" value="MFC4665577.1"/>
    <property type="molecule type" value="Genomic_DNA"/>
</dbReference>
<dbReference type="PANTHER" id="PTHR30508">
    <property type="entry name" value="FES CLUSTER ASSEMBLY PROTEIN SUF"/>
    <property type="match status" value="1"/>
</dbReference>
<dbReference type="PANTHER" id="PTHR30508:SF1">
    <property type="entry name" value="UPF0051 PROTEIN ABCI8, CHLOROPLASTIC-RELATED"/>
    <property type="match status" value="1"/>
</dbReference>